<keyword evidence="7" id="KW-1185">Reference proteome</keyword>
<feature type="region of interest" description="Disordered" evidence="5">
    <location>
        <begin position="847"/>
        <end position="872"/>
    </location>
</feature>
<feature type="region of interest" description="Disordered" evidence="5">
    <location>
        <begin position="560"/>
        <end position="654"/>
    </location>
</feature>
<accession>A0A5M9K6T4</accession>
<dbReference type="GO" id="GO:0030246">
    <property type="term" value="F:carbohydrate binding"/>
    <property type="evidence" value="ECO:0007669"/>
    <property type="project" value="InterPro"/>
</dbReference>
<gene>
    <name evidence="6" type="ORF">EYC84_006334</name>
</gene>
<dbReference type="VEuPathDB" id="FungiDB:MFRU_009g01150"/>
<dbReference type="PANTHER" id="PTHR11122:SF13">
    <property type="entry name" value="GLUCOSE-6-PHOSPHATE 1-EPIMERASE"/>
    <property type="match status" value="1"/>
</dbReference>
<evidence type="ECO:0000256" key="4">
    <source>
        <dbReference type="ARBA" id="ARBA00023235"/>
    </source>
</evidence>
<dbReference type="InterPro" id="IPR011013">
    <property type="entry name" value="Gal_mutarotase_sf_dom"/>
</dbReference>
<feature type="compositionally biased region" description="Polar residues" evidence="5">
    <location>
        <begin position="862"/>
        <end position="872"/>
    </location>
</feature>
<dbReference type="InterPro" id="IPR014718">
    <property type="entry name" value="GH-type_carb-bd"/>
</dbReference>
<evidence type="ECO:0000256" key="3">
    <source>
        <dbReference type="ARBA" id="ARBA00012083"/>
    </source>
</evidence>
<dbReference type="AlphaFoldDB" id="A0A5M9K6T4"/>
<comment type="caution">
    <text evidence="6">The sequence shown here is derived from an EMBL/GenBank/DDBJ whole genome shotgun (WGS) entry which is preliminary data.</text>
</comment>
<dbReference type="PANTHER" id="PTHR11122">
    <property type="entry name" value="APOSPORY-ASSOCIATED PROTEIN C-RELATED"/>
    <property type="match status" value="1"/>
</dbReference>
<dbReference type="Gene3D" id="2.70.98.10">
    <property type="match status" value="1"/>
</dbReference>
<evidence type="ECO:0000256" key="2">
    <source>
        <dbReference type="ARBA" id="ARBA00005866"/>
    </source>
</evidence>
<keyword evidence="4" id="KW-0413">Isomerase</keyword>
<feature type="compositionally biased region" description="Polar residues" evidence="5">
    <location>
        <begin position="634"/>
        <end position="654"/>
    </location>
</feature>
<feature type="compositionally biased region" description="Polar residues" evidence="5">
    <location>
        <begin position="44"/>
        <end position="53"/>
    </location>
</feature>
<feature type="compositionally biased region" description="Basic and acidic residues" evidence="5">
    <location>
        <begin position="1"/>
        <end position="16"/>
    </location>
</feature>
<comment type="similarity">
    <text evidence="2">Belongs to the glucose-6-phosphate 1-epimerase family.</text>
</comment>
<name>A0A5M9K6T4_MONFR</name>
<evidence type="ECO:0000256" key="1">
    <source>
        <dbReference type="ARBA" id="ARBA00001096"/>
    </source>
</evidence>
<dbReference type="Proteomes" id="UP000322873">
    <property type="component" value="Unassembled WGS sequence"/>
</dbReference>
<dbReference type="GO" id="GO:0047938">
    <property type="term" value="F:glucose-6-phosphate 1-epimerase activity"/>
    <property type="evidence" value="ECO:0007669"/>
    <property type="project" value="UniProtKB-EC"/>
</dbReference>
<dbReference type="InterPro" id="IPR025532">
    <property type="entry name" value="G6P_1-epimerase"/>
</dbReference>
<dbReference type="EC" id="5.1.3.15" evidence="3"/>
<dbReference type="Pfam" id="PF01263">
    <property type="entry name" value="Aldose_epim"/>
    <property type="match status" value="1"/>
</dbReference>
<comment type="catalytic activity">
    <reaction evidence="1">
        <text>alpha-D-glucose 6-phosphate = beta-D-glucose 6-phosphate</text>
        <dbReference type="Rhea" id="RHEA:16249"/>
        <dbReference type="ChEBI" id="CHEBI:58225"/>
        <dbReference type="ChEBI" id="CHEBI:58247"/>
        <dbReference type="EC" id="5.1.3.15"/>
    </reaction>
</comment>
<dbReference type="CDD" id="cd09020">
    <property type="entry name" value="D-hex-6-P-epi_like"/>
    <property type="match status" value="1"/>
</dbReference>
<evidence type="ECO:0000313" key="7">
    <source>
        <dbReference type="Proteomes" id="UP000322873"/>
    </source>
</evidence>
<proteinExistence type="inferred from homology"/>
<protein>
    <recommendedName>
        <fullName evidence="3">glucose-6-phosphate 1-epimerase</fullName>
        <ecNumber evidence="3">5.1.3.15</ecNumber>
    </recommendedName>
</protein>
<dbReference type="SUPFAM" id="SSF74650">
    <property type="entry name" value="Galactose mutarotase-like"/>
    <property type="match status" value="1"/>
</dbReference>
<dbReference type="GO" id="GO:0005737">
    <property type="term" value="C:cytoplasm"/>
    <property type="evidence" value="ECO:0007669"/>
    <property type="project" value="TreeGrafter"/>
</dbReference>
<feature type="region of interest" description="Disordered" evidence="5">
    <location>
        <begin position="450"/>
        <end position="540"/>
    </location>
</feature>
<feature type="region of interest" description="Disordered" evidence="5">
    <location>
        <begin position="192"/>
        <end position="215"/>
    </location>
</feature>
<feature type="compositionally biased region" description="Polar residues" evidence="5">
    <location>
        <begin position="102"/>
        <end position="125"/>
    </location>
</feature>
<dbReference type="EMBL" id="VICG01000001">
    <property type="protein sequence ID" value="KAA8576179.1"/>
    <property type="molecule type" value="Genomic_DNA"/>
</dbReference>
<feature type="region of interest" description="Disordered" evidence="5">
    <location>
        <begin position="718"/>
        <end position="738"/>
    </location>
</feature>
<organism evidence="6 7">
    <name type="scientific">Monilinia fructicola</name>
    <name type="common">Brown rot fungus</name>
    <name type="synonym">Ciboria fructicola</name>
    <dbReference type="NCBI Taxonomy" id="38448"/>
    <lineage>
        <taxon>Eukaryota</taxon>
        <taxon>Fungi</taxon>
        <taxon>Dikarya</taxon>
        <taxon>Ascomycota</taxon>
        <taxon>Pezizomycotina</taxon>
        <taxon>Leotiomycetes</taxon>
        <taxon>Helotiales</taxon>
        <taxon>Sclerotiniaceae</taxon>
        <taxon>Monilinia</taxon>
    </lineage>
</organism>
<evidence type="ECO:0000256" key="5">
    <source>
        <dbReference type="SAM" id="MobiDB-lite"/>
    </source>
</evidence>
<dbReference type="GO" id="GO:0005975">
    <property type="term" value="P:carbohydrate metabolic process"/>
    <property type="evidence" value="ECO:0007669"/>
    <property type="project" value="InterPro"/>
</dbReference>
<feature type="region of interest" description="Disordered" evidence="5">
    <location>
        <begin position="1"/>
        <end position="53"/>
    </location>
</feature>
<evidence type="ECO:0000313" key="6">
    <source>
        <dbReference type="EMBL" id="KAA8576179.1"/>
    </source>
</evidence>
<feature type="compositionally biased region" description="Polar residues" evidence="5">
    <location>
        <begin position="602"/>
        <end position="612"/>
    </location>
</feature>
<reference evidence="6 7" key="1">
    <citation type="submission" date="2019-06" db="EMBL/GenBank/DDBJ databases">
        <title>Genome Sequence of the Brown Rot Fungal Pathogen Monilinia fructicola.</title>
        <authorList>
            <person name="De Miccolis Angelini R.M."/>
            <person name="Landi L."/>
            <person name="Abate D."/>
            <person name="Pollastro S."/>
            <person name="Romanazzi G."/>
            <person name="Faretra F."/>
        </authorList>
    </citation>
    <scope>NUCLEOTIDE SEQUENCE [LARGE SCALE GENOMIC DNA]</scope>
    <source>
        <strain evidence="6 7">Mfrc123</strain>
    </source>
</reference>
<feature type="region of interest" description="Disordered" evidence="5">
    <location>
        <begin position="76"/>
        <end position="125"/>
    </location>
</feature>
<sequence length="1137" mass="124288">MESQKRSRETTPEPGKRKSRKKNPVAKLRHDNSQIQFEAIAGSSPLSEATYDSQLLTERQKEVRERQAGVAAMFPDIRSSPCLSSRPTPKNIDNEVELPPHISSSKLCLDTPANSKRQSTPDTQVIENQDTFLASSPTPARSLLASKSVSRQPSLLAVAVNSQSLLPTYNANDTEMPSSPPQAEIRNDVPQNYQSEQSPLPTDSSIYQSTLPPTSSDEFNVTSFPINFPDAINEDAIINNLPEAFAQIDRYDFDPGQTMSTYKSTPRNSDGDENLDVTIELTSSEEQTRDLSLQHVTIEQRASDLQEDQIVETTKDLEVSNDSVFPSTPRKSQGFAARAQSAPNTPKYTLLNAEISGIPSDGILDDSEIFEDALTSPRALPPRIQKLSEVVPLLDNASSPLSDFDESSFLRLAKSVDRTLAENREGIGYPAHALTELSTQSLNITIAETPRVIQGSERRSPARPVSQSSACQSLIPETPAPQLARKNNKSNMATEPTSDDSDAGSVIVVTPRVACQQVSPKDTSKSRKPRRQITPLKIKIENEDEDNTLAKKRKFASAFESGGAVPDSQEALRDVQSAPPSKKRRFRSTKTPEPAMIENVSPPLSAQYQQHTQSQRSERATRRSTRSSKAKINLENTSSMSVSRDLSSAPSGVEANSSIVATDLPAAEVPGNEVLGETTLGETELEEQSGSPFDQSELDIVEETLLQSQIAEDMELGSQQFTHDQQEEVEESAEAAPTSQSIKEKLLSLIKDLEIAALSRREVNEIEDVFMDAKSKLSIQTSSEYLQLSPYHTHLKVINTLKSIPPTLFNTTPFIASFIQFTPPSIHKPQIQTSTDPTISIMDRPKKPSALSTTPGLAPHAQINTTHSNSRVSAVLPTGESDAAGTEKLWLSEKAVLDGTKAVRGGIPLVFPVFGKVEGEEGKAKGVDTLPQHGFARNCRWEFLGKSTSESGSVKGQEGGDSSVKLDFGLSASNLPEETKKLWGGEFGLIYSVTLGREGLGTSMVVRNEGTTAWEFQILMHTYLKIQDISQISINGLENATYVDKLTEPISTNTAPAEPLTISAKTDRERKKYTVARDNMNQVVVWNPWIDAKDIGDFAPKDGWRTMICVEAGSVSGWQKLEAGETWEGGQIITTAN</sequence>
<dbReference type="VEuPathDB" id="FungiDB:MFRU_009g01140"/>
<dbReference type="InterPro" id="IPR008183">
    <property type="entry name" value="Aldose_1/G6P_1-epimerase"/>
</dbReference>